<dbReference type="Gene3D" id="1.25.40.20">
    <property type="entry name" value="Ankyrin repeat-containing domain"/>
    <property type="match status" value="1"/>
</dbReference>
<keyword evidence="2" id="KW-0678">Repressor</keyword>
<dbReference type="InterPro" id="IPR031628">
    <property type="entry name" value="BCOR"/>
</dbReference>
<dbReference type="GO" id="GO:0005634">
    <property type="term" value="C:nucleus"/>
    <property type="evidence" value="ECO:0007669"/>
    <property type="project" value="UniProtKB-SubCell"/>
</dbReference>
<feature type="region of interest" description="Disordered" evidence="13">
    <location>
        <begin position="661"/>
        <end position="683"/>
    </location>
</feature>
<dbReference type="GO" id="GO:0006325">
    <property type="term" value="P:chromatin organization"/>
    <property type="evidence" value="ECO:0007669"/>
    <property type="project" value="UniProtKB-KW"/>
</dbReference>
<dbReference type="InterPro" id="IPR002110">
    <property type="entry name" value="Ankyrin_rpt"/>
</dbReference>
<dbReference type="GO" id="GO:0000122">
    <property type="term" value="P:negative regulation of transcription by RNA polymerase II"/>
    <property type="evidence" value="ECO:0007669"/>
    <property type="project" value="TreeGrafter"/>
</dbReference>
<feature type="region of interest" description="Disordered" evidence="13">
    <location>
        <begin position="1140"/>
        <end position="1170"/>
    </location>
</feature>
<feature type="repeat" description="ANK" evidence="12">
    <location>
        <begin position="1415"/>
        <end position="1447"/>
    </location>
</feature>
<evidence type="ECO:0000256" key="2">
    <source>
        <dbReference type="ARBA" id="ARBA00022491"/>
    </source>
</evidence>
<evidence type="ECO:0000256" key="8">
    <source>
        <dbReference type="ARBA" id="ARBA00023015"/>
    </source>
</evidence>
<evidence type="ECO:0000256" key="12">
    <source>
        <dbReference type="PROSITE-ProRule" id="PRU00023"/>
    </source>
</evidence>
<dbReference type="Pfam" id="PF15808">
    <property type="entry name" value="BCOR"/>
    <property type="match status" value="1"/>
</dbReference>
<keyword evidence="8" id="KW-0805">Transcription regulation</keyword>
<feature type="region of interest" description="Disordered" evidence="13">
    <location>
        <begin position="36"/>
        <end position="59"/>
    </location>
</feature>
<evidence type="ECO:0000256" key="11">
    <source>
        <dbReference type="ARBA" id="ARBA00034703"/>
    </source>
</evidence>
<comment type="similarity">
    <text evidence="11">Belongs to the BCOR family.</text>
</comment>
<dbReference type="InterPro" id="IPR032365">
    <property type="entry name" value="PUFD"/>
</dbReference>
<dbReference type="PANTHER" id="PTHR24117:SF8">
    <property type="entry name" value="BCL-6 COREPRESSOR"/>
    <property type="match status" value="1"/>
</dbReference>
<dbReference type="Gene3D" id="3.10.260.40">
    <property type="entry name" value="BCL-6 corepressor, PCGF1 binding domain"/>
    <property type="match status" value="1"/>
</dbReference>
<feature type="region of interest" description="Disordered" evidence="13">
    <location>
        <begin position="951"/>
        <end position="1011"/>
    </location>
</feature>
<evidence type="ECO:0000313" key="16">
    <source>
        <dbReference type="Ensembl" id="ENSBMSP00010030269.1"/>
    </source>
</evidence>
<keyword evidence="3" id="KW-1017">Isopeptide bond</keyword>
<evidence type="ECO:0000259" key="15">
    <source>
        <dbReference type="Pfam" id="PF16553"/>
    </source>
</evidence>
<keyword evidence="6" id="KW-0832">Ubl conjugation</keyword>
<evidence type="ECO:0000256" key="3">
    <source>
        <dbReference type="ARBA" id="ARBA00022499"/>
    </source>
</evidence>
<dbReference type="InterPro" id="IPR036770">
    <property type="entry name" value="Ankyrin_rpt-contain_sf"/>
</dbReference>
<keyword evidence="5" id="KW-0677">Repeat</keyword>
<feature type="compositionally biased region" description="Polar residues" evidence="13">
    <location>
        <begin position="546"/>
        <end position="558"/>
    </location>
</feature>
<evidence type="ECO:0000256" key="1">
    <source>
        <dbReference type="ARBA" id="ARBA00004123"/>
    </source>
</evidence>
<evidence type="ECO:0008006" key="17">
    <source>
        <dbReference type="Google" id="ProtNLM"/>
    </source>
</evidence>
<evidence type="ECO:0000256" key="10">
    <source>
        <dbReference type="ARBA" id="ARBA00023242"/>
    </source>
</evidence>
<dbReference type="FunFam" id="1.25.40.20:FF:000032">
    <property type="entry name" value="BCL-6 corepressor isoform X1"/>
    <property type="match status" value="1"/>
</dbReference>
<feature type="region of interest" description="Disordered" evidence="13">
    <location>
        <begin position="1271"/>
        <end position="1297"/>
    </location>
</feature>
<evidence type="ECO:0000256" key="4">
    <source>
        <dbReference type="ARBA" id="ARBA00022553"/>
    </source>
</evidence>
<feature type="domain" description="BCL-6 corepressor PCGF1 binding" evidence="15">
    <location>
        <begin position="1520"/>
        <end position="1632"/>
    </location>
</feature>
<dbReference type="GeneTree" id="ENSGT00940000153737"/>
<evidence type="ECO:0000256" key="6">
    <source>
        <dbReference type="ARBA" id="ARBA00022843"/>
    </source>
</evidence>
<dbReference type="PANTHER" id="PTHR24117">
    <property type="entry name" value="AGAP007537-PB"/>
    <property type="match status" value="1"/>
</dbReference>
<organism evidence="16">
    <name type="scientific">Balaenoptera musculus</name>
    <name type="common">Blue whale</name>
    <dbReference type="NCBI Taxonomy" id="9771"/>
    <lineage>
        <taxon>Eukaryota</taxon>
        <taxon>Metazoa</taxon>
        <taxon>Chordata</taxon>
        <taxon>Craniata</taxon>
        <taxon>Vertebrata</taxon>
        <taxon>Euteleostomi</taxon>
        <taxon>Mammalia</taxon>
        <taxon>Eutheria</taxon>
        <taxon>Laurasiatheria</taxon>
        <taxon>Artiodactyla</taxon>
        <taxon>Whippomorpha</taxon>
        <taxon>Cetacea</taxon>
        <taxon>Mysticeti</taxon>
        <taxon>Balaenopteridae</taxon>
        <taxon>Balaenoptera</taxon>
    </lineage>
</organism>
<feature type="compositionally biased region" description="Basic and acidic residues" evidence="13">
    <location>
        <begin position="664"/>
        <end position="683"/>
    </location>
</feature>
<feature type="repeat" description="ANK" evidence="12">
    <location>
        <begin position="1382"/>
        <end position="1414"/>
    </location>
</feature>
<dbReference type="PROSITE" id="PS50297">
    <property type="entry name" value="ANK_REP_REGION"/>
    <property type="match status" value="2"/>
</dbReference>
<dbReference type="GO" id="GO:0003714">
    <property type="term" value="F:transcription corepressor activity"/>
    <property type="evidence" value="ECO:0007669"/>
    <property type="project" value="TreeGrafter"/>
</dbReference>
<dbReference type="InterPro" id="IPR047144">
    <property type="entry name" value="BCOR-like"/>
</dbReference>
<dbReference type="SMART" id="SM00248">
    <property type="entry name" value="ANK"/>
    <property type="match status" value="3"/>
</dbReference>
<proteinExistence type="inferred from homology"/>
<sequence>GVAVVSMDRSGLIPKELCVPEGIISSGLCELGSEKDQEAAMSSLGGPGFSSERNPEMQFTPNIPETVEASAVSEEPPDSFNAVYKTPPRMQKSAIPTAETLGLDRSASNRCRPLNISGANHLQMPWINPYMGEATPSISPFHSSPNKYSLNMYKTLPLQQSHSLVQPLYSPVFRNEEHFFYLPPPHSVSPYMPSSVASPVRFSVPSASPDVPPLSRFWSRSLPWEMGISPGNQFNSHSYLHIHNSEQSRVLSAKEVTHGQLEDTALLLPPSPWPLPRVHFASQPCADTYSEFHKHSAMISTSPSISLSKPYMTVSSEFPMARLCSSEYLKTAEGGRSAQPVPEHIWKTAGEHRKGVRSPPLLKKHMVTKDVINKPLDLSSEVVDVDAFTADRMKKKAPKVLVYSRTGSGLVLSRSEIPKETLSPPGNNCAAYRSEIINMAPSSWVVPGPSCNKENNGKGLPLKNKALDWAISQQHSSSCLQVSNTGAAVTNVLGSVLSTDHPAFVLPVPDANADGSKTSRSSMDSMARFNQHMGQPLTATAKHGSDTSSKGTKASNPEPSFKANENGFPPISIFLSPNEAFRSPPISYPRSYLPCPAPESTHLSPISLHGEGPIYPHPVLLPNSTLFPGHLATKPRLPYRVPLGQPEFVTNQDALDVVQPTMPTKEEKPEKLSSSHDRASYEDSTIRNQIPEMLEANSTTLHPEVSTNKNLNATLIWNQGKTPIRSDSLVCVDLLQEKPDAKPDADISKARFTAESVGQSAEPTKPRTDPALQPRQDFIALKEELGRISDFQEACTFKQAPGQSVFRLSKENVPVGTNKENLAMSVLTPFLEPTLGNDGPAVTSGETQKDPKPLCLGSAPPSVDVTPTYTKDGVDEAESNDVKVLKPKLSKLAKRIANSTGYVGDQFKCVTTELYADSSQLSREQRALQFIAYRAMLRFLELEMKERKCGHPATKGSEVCKFSPADRESLKGNQGKKRKKVTLEATDNQNDSERFNYSAGKKQHPFETPEDRDLPVEKCFMDRQPVSEPPSNHVALNMLHNPTLWLNRKHSISSDTNHTESTAEELPEDSLWKWPEQEAKGELTRGMLPMLVCIELTGLHPKKRHLLHLREWEHQVLAAESKPAWQGRKEVTQAVKPEIVAQGSEISEEKPNRKSEEVKGNRSWSEEFLKSSDNDQDFPVFSSSMPTKRLLSTIAGNQMQTQPSCTSGLMMHTKQQRIKESHEADVLYRDDQEDCQGAMLLQKYTNDPEKTSGKRLCKTKHLIPQEPRQCTSLKSDNADSKRFRNQPELTSNCERSPAKQDQKCFNDLQQLLPASQTSQLLYSGSSPQTTQCRPLQLKAQRLTVNKNAGETLLQRAARVGCEKLVLYCLENKICDVNHQDNAGYCALHEACAEGWLQIAEHLLKYGADVNCSAQDGTRPLHDAVESDFLEIVRLLLSYGADPTLATYSGRTIMSMTHSKVMEMFLADYLKDLQGHNDDELGGPWEFYGSSVCEPDKKAGFNVLTNPPGPEDEDDEDKAFSDVFEFEFSDSPLLPCYNIQVSVAQRPRNWLLLSDVLKKLKMSSCVFRCNFPNIEIVTVAESEFYRQVSASLLFSCPKDLEAFNPESKELLDLVELTNELKTLLGSSVEWLNPSAVALEDH</sequence>
<dbReference type="SUPFAM" id="SSF48403">
    <property type="entry name" value="Ankyrin repeat"/>
    <property type="match status" value="1"/>
</dbReference>
<evidence type="ECO:0000256" key="5">
    <source>
        <dbReference type="ARBA" id="ARBA00022737"/>
    </source>
</evidence>
<dbReference type="FunFam" id="3.10.260.40:FF:000001">
    <property type="entry name" value="BCL-6 corepressor isoform X2"/>
    <property type="match status" value="1"/>
</dbReference>
<feature type="domain" description="BCL-6 corepressor non-ankyrin-repeat" evidence="14">
    <location>
        <begin position="1098"/>
        <end position="1300"/>
    </location>
</feature>
<evidence type="ECO:0000256" key="7">
    <source>
        <dbReference type="ARBA" id="ARBA00022853"/>
    </source>
</evidence>
<evidence type="ECO:0000259" key="14">
    <source>
        <dbReference type="Pfam" id="PF15808"/>
    </source>
</evidence>
<feature type="region of interest" description="Disordered" evidence="13">
    <location>
        <begin position="841"/>
        <end position="862"/>
    </location>
</feature>
<name>A0A8C0I6K9_BALMU</name>
<comment type="subcellular location">
    <subcellularLocation>
        <location evidence="1">Nucleus</location>
    </subcellularLocation>
</comment>
<evidence type="ECO:0000256" key="13">
    <source>
        <dbReference type="SAM" id="MobiDB-lite"/>
    </source>
</evidence>
<accession>A0A8C0I6K9</accession>
<keyword evidence="12" id="KW-0040">ANK repeat</keyword>
<dbReference type="InterPro" id="IPR038227">
    <property type="entry name" value="PUFD_som_sf"/>
</dbReference>
<dbReference type="Pfam" id="PF12796">
    <property type="entry name" value="Ank_2"/>
    <property type="match status" value="1"/>
</dbReference>
<protein>
    <recommendedName>
        <fullName evidence="17">BCL6 corepressor</fullName>
    </recommendedName>
</protein>
<keyword evidence="10" id="KW-0539">Nucleus</keyword>
<dbReference type="PROSITE" id="PS50088">
    <property type="entry name" value="ANK_REPEAT"/>
    <property type="match status" value="2"/>
</dbReference>
<reference evidence="16" key="1">
    <citation type="submission" date="2023-09" db="UniProtKB">
        <authorList>
            <consortium name="Ensembl"/>
        </authorList>
    </citation>
    <scope>IDENTIFICATION</scope>
</reference>
<keyword evidence="7" id="KW-0156">Chromatin regulator</keyword>
<dbReference type="Ensembl" id="ENSBMST00010033303.1">
    <property type="protein sequence ID" value="ENSBMSP00010030269.1"/>
    <property type="gene ID" value="ENSBMSG00010021896.1"/>
</dbReference>
<dbReference type="Pfam" id="PF16553">
    <property type="entry name" value="PUFD"/>
    <property type="match status" value="1"/>
</dbReference>
<keyword evidence="4" id="KW-0597">Phosphoprotein</keyword>
<feature type="compositionally biased region" description="Basic and acidic residues" evidence="13">
    <location>
        <begin position="1147"/>
        <end position="1170"/>
    </location>
</feature>
<evidence type="ECO:0000256" key="9">
    <source>
        <dbReference type="ARBA" id="ARBA00023163"/>
    </source>
</evidence>
<keyword evidence="9" id="KW-0804">Transcription</keyword>
<feature type="region of interest" description="Disordered" evidence="13">
    <location>
        <begin position="538"/>
        <end position="566"/>
    </location>
</feature>